<evidence type="ECO:0000256" key="1">
    <source>
        <dbReference type="SAM" id="Phobius"/>
    </source>
</evidence>
<dbReference type="GO" id="GO:0003677">
    <property type="term" value="F:DNA binding"/>
    <property type="evidence" value="ECO:0007669"/>
    <property type="project" value="InterPro"/>
</dbReference>
<dbReference type="EMBL" id="QSSX01000004">
    <property type="protein sequence ID" value="RGM25128.1"/>
    <property type="molecule type" value="Genomic_DNA"/>
</dbReference>
<keyword evidence="1" id="KW-1133">Transmembrane helix</keyword>
<sequence length="80" mass="9260">MFDKEKLKQAMDDHGDTNKALAVFLGMTASNFSTIWNGRQPFQRKHIIRIAVRYDLSPQEVWDVFFSADAEVIKKEAREA</sequence>
<dbReference type="InterPro" id="IPR010982">
    <property type="entry name" value="Lambda_DNA-bd_dom_sf"/>
</dbReference>
<name>A0A3E4VCK3_MEDGN</name>
<feature type="transmembrane region" description="Helical" evidence="1">
    <location>
        <begin position="20"/>
        <end position="38"/>
    </location>
</feature>
<dbReference type="Proteomes" id="UP000260808">
    <property type="component" value="Unassembled WGS sequence"/>
</dbReference>
<reference evidence="2 3" key="1">
    <citation type="submission" date="2018-08" db="EMBL/GenBank/DDBJ databases">
        <title>A genome reference for cultivated species of the human gut microbiota.</title>
        <authorList>
            <person name="Zou Y."/>
            <person name="Xue W."/>
            <person name="Luo G."/>
        </authorList>
    </citation>
    <scope>NUCLEOTIDE SEQUENCE [LARGE SCALE GENOMIC DNA]</scope>
    <source>
        <strain evidence="2 3">TF01-20-2</strain>
    </source>
</reference>
<evidence type="ECO:0000313" key="2">
    <source>
        <dbReference type="EMBL" id="RGM25128.1"/>
    </source>
</evidence>
<organism evidence="2 3">
    <name type="scientific">Mediterraneibacter gnavus</name>
    <name type="common">Ruminococcus gnavus</name>
    <dbReference type="NCBI Taxonomy" id="33038"/>
    <lineage>
        <taxon>Bacteria</taxon>
        <taxon>Bacillati</taxon>
        <taxon>Bacillota</taxon>
        <taxon>Clostridia</taxon>
        <taxon>Lachnospirales</taxon>
        <taxon>Lachnospiraceae</taxon>
        <taxon>Mediterraneibacter</taxon>
    </lineage>
</organism>
<keyword evidence="1" id="KW-0812">Transmembrane</keyword>
<dbReference type="Gene3D" id="1.10.260.40">
    <property type="entry name" value="lambda repressor-like DNA-binding domains"/>
    <property type="match status" value="1"/>
</dbReference>
<comment type="caution">
    <text evidence="2">The sequence shown here is derived from an EMBL/GenBank/DDBJ whole genome shotgun (WGS) entry which is preliminary data.</text>
</comment>
<evidence type="ECO:0000313" key="3">
    <source>
        <dbReference type="Proteomes" id="UP000260808"/>
    </source>
</evidence>
<dbReference type="AlphaFoldDB" id="A0A3E4VCK3"/>
<dbReference type="CDD" id="cd00093">
    <property type="entry name" value="HTH_XRE"/>
    <property type="match status" value="1"/>
</dbReference>
<proteinExistence type="predicted"/>
<gene>
    <name evidence="2" type="ORF">DXC31_02640</name>
</gene>
<accession>A0A3E4VCK3</accession>
<protein>
    <submittedName>
        <fullName evidence="2">XRE family transcriptional regulator</fullName>
    </submittedName>
</protein>
<dbReference type="SUPFAM" id="SSF47413">
    <property type="entry name" value="lambda repressor-like DNA-binding domains"/>
    <property type="match status" value="1"/>
</dbReference>
<keyword evidence="1" id="KW-0472">Membrane</keyword>
<dbReference type="InterPro" id="IPR001387">
    <property type="entry name" value="Cro/C1-type_HTH"/>
</dbReference>